<comment type="caution">
    <text evidence="1">The sequence shown here is derived from an EMBL/GenBank/DDBJ whole genome shotgun (WGS) entry which is preliminary data.</text>
</comment>
<accession>A0AAW2EKV1</accession>
<reference evidence="1 2" key="1">
    <citation type="submission" date="2023-03" db="EMBL/GenBank/DDBJ databases">
        <title>High recombination rates correlate with genetic variation in Cardiocondyla obscurior ants.</title>
        <authorList>
            <person name="Errbii M."/>
        </authorList>
    </citation>
    <scope>NUCLEOTIDE SEQUENCE [LARGE SCALE GENOMIC DNA]</scope>
    <source>
        <strain evidence="1">Alpha-2009</strain>
        <tissue evidence="1">Whole body</tissue>
    </source>
</reference>
<name>A0AAW2EKV1_9HYME</name>
<organism evidence="1 2">
    <name type="scientific">Cardiocondyla obscurior</name>
    <dbReference type="NCBI Taxonomy" id="286306"/>
    <lineage>
        <taxon>Eukaryota</taxon>
        <taxon>Metazoa</taxon>
        <taxon>Ecdysozoa</taxon>
        <taxon>Arthropoda</taxon>
        <taxon>Hexapoda</taxon>
        <taxon>Insecta</taxon>
        <taxon>Pterygota</taxon>
        <taxon>Neoptera</taxon>
        <taxon>Endopterygota</taxon>
        <taxon>Hymenoptera</taxon>
        <taxon>Apocrita</taxon>
        <taxon>Aculeata</taxon>
        <taxon>Formicoidea</taxon>
        <taxon>Formicidae</taxon>
        <taxon>Myrmicinae</taxon>
        <taxon>Cardiocondyla</taxon>
    </lineage>
</organism>
<protein>
    <submittedName>
        <fullName evidence="1">Uncharacterized protein</fullName>
    </submittedName>
</protein>
<keyword evidence="2" id="KW-1185">Reference proteome</keyword>
<dbReference type="AlphaFoldDB" id="A0AAW2EKV1"/>
<evidence type="ECO:0000313" key="2">
    <source>
        <dbReference type="Proteomes" id="UP001430953"/>
    </source>
</evidence>
<dbReference type="Proteomes" id="UP001430953">
    <property type="component" value="Unassembled WGS sequence"/>
</dbReference>
<dbReference type="EMBL" id="JADYXP020000020">
    <property type="protein sequence ID" value="KAL0104368.1"/>
    <property type="molecule type" value="Genomic_DNA"/>
</dbReference>
<evidence type="ECO:0000313" key="1">
    <source>
        <dbReference type="EMBL" id="KAL0104368.1"/>
    </source>
</evidence>
<sequence>MALLIPNEHATKIKIHSARARALLPLAAHGRSAARNSARERSLLSASYDCYERRKTGSEVGHTFRRDGRTKSAGNERSLHDRLRARPFTAPLGHELRRAARFRCLVQRHDDSLPHCVYKHEYWFHVLESICHIPDKHIHLS</sequence>
<gene>
    <name evidence="1" type="ORF">PUN28_017238</name>
</gene>
<proteinExistence type="predicted"/>